<dbReference type="InterPro" id="IPR006685">
    <property type="entry name" value="MscS_channel_2nd"/>
</dbReference>
<evidence type="ECO:0000259" key="8">
    <source>
        <dbReference type="Pfam" id="PF00924"/>
    </source>
</evidence>
<comment type="subcellular location">
    <subcellularLocation>
        <location evidence="1">Cell membrane</location>
        <topology evidence="1">Multi-pass membrane protein</topology>
    </subcellularLocation>
</comment>
<dbReference type="InterPro" id="IPR011014">
    <property type="entry name" value="MscS_channel_TM-2"/>
</dbReference>
<evidence type="ECO:0000256" key="4">
    <source>
        <dbReference type="ARBA" id="ARBA00022692"/>
    </source>
</evidence>
<evidence type="ECO:0000313" key="11">
    <source>
        <dbReference type="EMBL" id="QLG86865.1"/>
    </source>
</evidence>
<dbReference type="Gene3D" id="1.10.287.1260">
    <property type="match status" value="1"/>
</dbReference>
<dbReference type="KEGG" id="chiz:HQ393_00650"/>
<dbReference type="InterPro" id="IPR052702">
    <property type="entry name" value="MscS-like_channel"/>
</dbReference>
<keyword evidence="12" id="KW-1185">Reference proteome</keyword>
<evidence type="ECO:0000256" key="3">
    <source>
        <dbReference type="ARBA" id="ARBA00022475"/>
    </source>
</evidence>
<dbReference type="EMBL" id="CP058627">
    <property type="protein sequence ID" value="QLG86865.1"/>
    <property type="molecule type" value="Genomic_DNA"/>
</dbReference>
<evidence type="ECO:0000256" key="5">
    <source>
        <dbReference type="ARBA" id="ARBA00022989"/>
    </source>
</evidence>
<evidence type="ECO:0000256" key="2">
    <source>
        <dbReference type="ARBA" id="ARBA00008017"/>
    </source>
</evidence>
<dbReference type="GO" id="GO:0008381">
    <property type="term" value="F:mechanosensitive monoatomic ion channel activity"/>
    <property type="evidence" value="ECO:0007669"/>
    <property type="project" value="UniProtKB-ARBA"/>
</dbReference>
<gene>
    <name evidence="11" type="ORF">HQ393_00650</name>
</gene>
<dbReference type="Pfam" id="PF00924">
    <property type="entry name" value="MS_channel_2nd"/>
    <property type="match status" value="1"/>
</dbReference>
<feature type="transmembrane region" description="Helical" evidence="7">
    <location>
        <begin position="137"/>
        <end position="156"/>
    </location>
</feature>
<keyword evidence="3" id="KW-1003">Cell membrane</keyword>
<organism evidence="11 12">
    <name type="scientific">Chitinibacter bivalviorum</name>
    <dbReference type="NCBI Taxonomy" id="2739434"/>
    <lineage>
        <taxon>Bacteria</taxon>
        <taxon>Pseudomonadati</taxon>
        <taxon>Pseudomonadota</taxon>
        <taxon>Betaproteobacteria</taxon>
        <taxon>Neisseriales</taxon>
        <taxon>Chitinibacteraceae</taxon>
        <taxon>Chitinibacter</taxon>
    </lineage>
</organism>
<proteinExistence type="inferred from homology"/>
<dbReference type="InterPro" id="IPR010920">
    <property type="entry name" value="LSM_dom_sf"/>
</dbReference>
<dbReference type="Pfam" id="PF21088">
    <property type="entry name" value="MS_channel_1st"/>
    <property type="match status" value="1"/>
</dbReference>
<evidence type="ECO:0000256" key="1">
    <source>
        <dbReference type="ARBA" id="ARBA00004651"/>
    </source>
</evidence>
<evidence type="ECO:0000259" key="10">
    <source>
        <dbReference type="Pfam" id="PF21088"/>
    </source>
</evidence>
<keyword evidence="5 7" id="KW-1133">Transmembrane helix</keyword>
<comment type="similarity">
    <text evidence="2">Belongs to the MscS (TC 1.A.23) family.</text>
</comment>
<sequence>MALERHNLLAQLVTDVGQMGIFNSQIVLQAILLLICWGSAYWFSLRVLRHQAVKDLRWKTGGDGLARILFPSLALLLVSAANLVLHLLEGHNNSLLRVANLLMLAMVNIRILVYVIRRVFEGAQWVQRWEKYISLSIWVLYVLHVVGILPEVLATLDSISFDAGKVHISVLTVLQGLISVGATLLLAMWIGRTFEQRLMQTDVMEMNVRVVLVKVMRSVLVVVAVLLSLSLVGIDLTILSVFGGALGVGLGFGLQKIASNYVSGFIILLDRSIKMGDLISVDNRQGVISGLTSRYIVLKAADGTESLVPNDTLITQTVVNQSYNDRSVWVGMPVSVAYNSDLDLVMQVMIAATEGNPRILKDPAPGAFVTAFADSGINLTLGFWLADPENGQMGLKSEINLNIWRAFKENGIEIPYPRRDIMVLPAADGRSSSLNSAQ</sequence>
<dbReference type="RefSeq" id="WP_179356951.1">
    <property type="nucleotide sequence ID" value="NZ_CP058627.1"/>
</dbReference>
<dbReference type="Gene3D" id="3.30.70.100">
    <property type="match status" value="1"/>
</dbReference>
<reference evidence="11 12" key="1">
    <citation type="submission" date="2020-07" db="EMBL/GenBank/DDBJ databases">
        <title>Complete genome sequence of Chitinibacter sp. 2T18.</title>
        <authorList>
            <person name="Bae J.-W."/>
            <person name="Choi J.-W."/>
        </authorList>
    </citation>
    <scope>NUCLEOTIDE SEQUENCE [LARGE SCALE GENOMIC DNA]</scope>
    <source>
        <strain evidence="11 12">2T18</strain>
    </source>
</reference>
<dbReference type="SUPFAM" id="SSF82689">
    <property type="entry name" value="Mechanosensitive channel protein MscS (YggB), C-terminal domain"/>
    <property type="match status" value="1"/>
</dbReference>
<evidence type="ECO:0000313" key="12">
    <source>
        <dbReference type="Proteomes" id="UP000509597"/>
    </source>
</evidence>
<feature type="transmembrane region" description="Helical" evidence="7">
    <location>
        <begin position="26"/>
        <end position="48"/>
    </location>
</feature>
<accession>A0A7H9BE58</accession>
<feature type="transmembrane region" description="Helical" evidence="7">
    <location>
        <begin position="94"/>
        <end position="116"/>
    </location>
</feature>
<evidence type="ECO:0000256" key="6">
    <source>
        <dbReference type="ARBA" id="ARBA00023136"/>
    </source>
</evidence>
<feature type="transmembrane region" description="Helical" evidence="7">
    <location>
        <begin position="168"/>
        <end position="190"/>
    </location>
</feature>
<dbReference type="SUPFAM" id="SSF82861">
    <property type="entry name" value="Mechanosensitive channel protein MscS (YggB), transmembrane region"/>
    <property type="match status" value="1"/>
</dbReference>
<keyword evidence="6 7" id="KW-0472">Membrane</keyword>
<dbReference type="InterPro" id="IPR011066">
    <property type="entry name" value="MscS_channel_C_sf"/>
</dbReference>
<keyword evidence="4 7" id="KW-0812">Transmembrane</keyword>
<protein>
    <submittedName>
        <fullName evidence="11">Mechanosensitive ion channel</fullName>
    </submittedName>
</protein>
<dbReference type="Proteomes" id="UP000509597">
    <property type="component" value="Chromosome"/>
</dbReference>
<feature type="domain" description="Mechanosensitive ion channel MscS" evidence="8">
    <location>
        <begin position="257"/>
        <end position="322"/>
    </location>
</feature>
<feature type="transmembrane region" description="Helical" evidence="7">
    <location>
        <begin position="211"/>
        <end position="230"/>
    </location>
</feature>
<evidence type="ECO:0000256" key="7">
    <source>
        <dbReference type="SAM" id="Phobius"/>
    </source>
</evidence>
<feature type="domain" description="Mechanosensitive ion channel transmembrane helices 2/3" evidence="10">
    <location>
        <begin position="219"/>
        <end position="255"/>
    </location>
</feature>
<feature type="domain" description="Mechanosensitive ion channel MscS C-terminal" evidence="9">
    <location>
        <begin position="331"/>
        <end position="414"/>
    </location>
</feature>
<dbReference type="Pfam" id="PF21082">
    <property type="entry name" value="MS_channel_3rd"/>
    <property type="match status" value="1"/>
</dbReference>
<dbReference type="Gene3D" id="2.30.30.60">
    <property type="match status" value="1"/>
</dbReference>
<dbReference type="InterPro" id="IPR023408">
    <property type="entry name" value="MscS_beta-dom_sf"/>
</dbReference>
<evidence type="ECO:0000259" key="9">
    <source>
        <dbReference type="Pfam" id="PF21082"/>
    </source>
</evidence>
<dbReference type="SUPFAM" id="SSF50182">
    <property type="entry name" value="Sm-like ribonucleoproteins"/>
    <property type="match status" value="1"/>
</dbReference>
<feature type="transmembrane region" description="Helical" evidence="7">
    <location>
        <begin position="68"/>
        <end position="88"/>
    </location>
</feature>
<dbReference type="AlphaFoldDB" id="A0A7H9BE58"/>
<dbReference type="PANTHER" id="PTHR30347">
    <property type="entry name" value="POTASSIUM CHANNEL RELATED"/>
    <property type="match status" value="1"/>
</dbReference>
<dbReference type="InterPro" id="IPR049142">
    <property type="entry name" value="MS_channel_1st"/>
</dbReference>
<dbReference type="InterPro" id="IPR049278">
    <property type="entry name" value="MS_channel_C"/>
</dbReference>
<name>A0A7H9BE58_9NEIS</name>
<dbReference type="GO" id="GO:0005886">
    <property type="term" value="C:plasma membrane"/>
    <property type="evidence" value="ECO:0007669"/>
    <property type="project" value="UniProtKB-SubCell"/>
</dbReference>
<dbReference type="PANTHER" id="PTHR30347:SF1">
    <property type="entry name" value="MECHANOSENSITIVE CHANNEL MSCK"/>
    <property type="match status" value="1"/>
</dbReference>